<reference evidence="3" key="1">
    <citation type="journal article" date="2023" name="Mol. Phylogenet. Evol.">
        <title>Genome-scale phylogeny and comparative genomics of the fungal order Sordariales.</title>
        <authorList>
            <person name="Hensen N."/>
            <person name="Bonometti L."/>
            <person name="Westerberg I."/>
            <person name="Brannstrom I.O."/>
            <person name="Guillou S."/>
            <person name="Cros-Aarteil S."/>
            <person name="Calhoun S."/>
            <person name="Haridas S."/>
            <person name="Kuo A."/>
            <person name="Mondo S."/>
            <person name="Pangilinan J."/>
            <person name="Riley R."/>
            <person name="LaButti K."/>
            <person name="Andreopoulos B."/>
            <person name="Lipzen A."/>
            <person name="Chen C."/>
            <person name="Yan M."/>
            <person name="Daum C."/>
            <person name="Ng V."/>
            <person name="Clum A."/>
            <person name="Steindorff A."/>
            <person name="Ohm R.A."/>
            <person name="Martin F."/>
            <person name="Silar P."/>
            <person name="Natvig D.O."/>
            <person name="Lalanne C."/>
            <person name="Gautier V."/>
            <person name="Ament-Velasquez S.L."/>
            <person name="Kruys A."/>
            <person name="Hutchinson M.I."/>
            <person name="Powell A.J."/>
            <person name="Barry K."/>
            <person name="Miller A.N."/>
            <person name="Grigoriev I.V."/>
            <person name="Debuchy R."/>
            <person name="Gladieux P."/>
            <person name="Hiltunen Thoren M."/>
            <person name="Johannesson H."/>
        </authorList>
    </citation>
    <scope>NUCLEOTIDE SEQUENCE</scope>
    <source>
        <strain evidence="3">CBS 118394</strain>
    </source>
</reference>
<feature type="compositionally biased region" description="Basic and acidic residues" evidence="1">
    <location>
        <begin position="45"/>
        <end position="57"/>
    </location>
</feature>
<feature type="chain" id="PRO_5042003336" evidence="2">
    <location>
        <begin position="22"/>
        <end position="112"/>
    </location>
</feature>
<evidence type="ECO:0000256" key="1">
    <source>
        <dbReference type="SAM" id="MobiDB-lite"/>
    </source>
</evidence>
<organism evidence="3 4">
    <name type="scientific">Apodospora peruviana</name>
    <dbReference type="NCBI Taxonomy" id="516989"/>
    <lineage>
        <taxon>Eukaryota</taxon>
        <taxon>Fungi</taxon>
        <taxon>Dikarya</taxon>
        <taxon>Ascomycota</taxon>
        <taxon>Pezizomycotina</taxon>
        <taxon>Sordariomycetes</taxon>
        <taxon>Sordariomycetidae</taxon>
        <taxon>Sordariales</taxon>
        <taxon>Lasiosphaeriaceae</taxon>
        <taxon>Apodospora</taxon>
    </lineage>
</organism>
<protein>
    <submittedName>
        <fullName evidence="3">Uncharacterized protein</fullName>
    </submittedName>
</protein>
<keyword evidence="2" id="KW-0732">Signal</keyword>
<dbReference type="Proteomes" id="UP001283341">
    <property type="component" value="Unassembled WGS sequence"/>
</dbReference>
<gene>
    <name evidence="3" type="ORF">B0H66DRAFT_591530</name>
</gene>
<reference evidence="3" key="2">
    <citation type="submission" date="2023-06" db="EMBL/GenBank/DDBJ databases">
        <authorList>
            <consortium name="Lawrence Berkeley National Laboratory"/>
            <person name="Haridas S."/>
            <person name="Hensen N."/>
            <person name="Bonometti L."/>
            <person name="Westerberg I."/>
            <person name="Brannstrom I.O."/>
            <person name="Guillou S."/>
            <person name="Cros-Aarteil S."/>
            <person name="Calhoun S."/>
            <person name="Kuo A."/>
            <person name="Mondo S."/>
            <person name="Pangilinan J."/>
            <person name="Riley R."/>
            <person name="Labutti K."/>
            <person name="Andreopoulos B."/>
            <person name="Lipzen A."/>
            <person name="Chen C."/>
            <person name="Yanf M."/>
            <person name="Daum C."/>
            <person name="Ng V."/>
            <person name="Clum A."/>
            <person name="Steindorff A."/>
            <person name="Ohm R."/>
            <person name="Martin F."/>
            <person name="Silar P."/>
            <person name="Natvig D."/>
            <person name="Lalanne C."/>
            <person name="Gautier V."/>
            <person name="Ament-Velasquez S.L."/>
            <person name="Kruys A."/>
            <person name="Hutchinson M.I."/>
            <person name="Powell A.J."/>
            <person name="Barry K."/>
            <person name="Miller A.N."/>
            <person name="Grigoriev I.V."/>
            <person name="Debuchy R."/>
            <person name="Gladieux P."/>
            <person name="Thoren M.H."/>
            <person name="Johannesson H."/>
        </authorList>
    </citation>
    <scope>NUCLEOTIDE SEQUENCE</scope>
    <source>
        <strain evidence="3">CBS 118394</strain>
    </source>
</reference>
<feature type="region of interest" description="Disordered" evidence="1">
    <location>
        <begin position="45"/>
        <end position="64"/>
    </location>
</feature>
<evidence type="ECO:0000256" key="2">
    <source>
        <dbReference type="SAM" id="SignalP"/>
    </source>
</evidence>
<feature type="signal peptide" evidence="2">
    <location>
        <begin position="1"/>
        <end position="21"/>
    </location>
</feature>
<proteinExistence type="predicted"/>
<accession>A0AAE0I681</accession>
<evidence type="ECO:0000313" key="3">
    <source>
        <dbReference type="EMBL" id="KAK3318882.1"/>
    </source>
</evidence>
<sequence length="112" mass="12428">MKTSFTMLTLVSFLMAGNAIAAPFPAPEAGLLHVVDRSKKLEPFQTLKERSNHHAEAEAGPVERSTKKLEPFAFLKRSDADGAVPFVERSTKKLEPFAFLKRAKKLEPFATL</sequence>
<keyword evidence="4" id="KW-1185">Reference proteome</keyword>
<evidence type="ECO:0000313" key="4">
    <source>
        <dbReference type="Proteomes" id="UP001283341"/>
    </source>
</evidence>
<dbReference type="EMBL" id="JAUEDM010000004">
    <property type="protein sequence ID" value="KAK3318882.1"/>
    <property type="molecule type" value="Genomic_DNA"/>
</dbReference>
<name>A0AAE0I681_9PEZI</name>
<comment type="caution">
    <text evidence="3">The sequence shown here is derived from an EMBL/GenBank/DDBJ whole genome shotgun (WGS) entry which is preliminary data.</text>
</comment>
<dbReference type="AlphaFoldDB" id="A0AAE0I681"/>